<evidence type="ECO:0000313" key="1">
    <source>
        <dbReference type="EMBL" id="KIK23125.1"/>
    </source>
</evidence>
<proteinExistence type="predicted"/>
<sequence length="81" mass="8633">HPSSISSPIAWGVLALISTGKAENAMEVSLTLHDMKNKPIPSHPMYFCQREAGCKVGGRHSCPLNCGCQGGSARPCPVLDW</sequence>
<accession>A0A0C9YE84</accession>
<reference evidence="1 2" key="1">
    <citation type="submission" date="2014-04" db="EMBL/GenBank/DDBJ databases">
        <authorList>
            <consortium name="DOE Joint Genome Institute"/>
            <person name="Kuo A."/>
            <person name="Kohler A."/>
            <person name="Costa M.D."/>
            <person name="Nagy L.G."/>
            <person name="Floudas D."/>
            <person name="Copeland A."/>
            <person name="Barry K.W."/>
            <person name="Cichocki N."/>
            <person name="Veneault-Fourrey C."/>
            <person name="LaButti K."/>
            <person name="Lindquist E.A."/>
            <person name="Lipzen A."/>
            <person name="Lundell T."/>
            <person name="Morin E."/>
            <person name="Murat C."/>
            <person name="Sun H."/>
            <person name="Tunlid A."/>
            <person name="Henrissat B."/>
            <person name="Grigoriev I.V."/>
            <person name="Hibbett D.S."/>
            <person name="Martin F."/>
            <person name="Nordberg H.P."/>
            <person name="Cantor M.N."/>
            <person name="Hua S.X."/>
        </authorList>
    </citation>
    <scope>NUCLEOTIDE SEQUENCE [LARGE SCALE GENOMIC DNA]</scope>
    <source>
        <strain evidence="1 2">441</strain>
    </source>
</reference>
<dbReference type="Proteomes" id="UP000054018">
    <property type="component" value="Unassembled WGS sequence"/>
</dbReference>
<protein>
    <submittedName>
        <fullName evidence="1">Uncharacterized protein</fullName>
    </submittedName>
</protein>
<feature type="non-terminal residue" evidence="1">
    <location>
        <position position="1"/>
    </location>
</feature>
<gene>
    <name evidence="1" type="ORF">PISMIDRAFT_101104</name>
</gene>
<organism evidence="1 2">
    <name type="scientific">Pisolithus microcarpus 441</name>
    <dbReference type="NCBI Taxonomy" id="765257"/>
    <lineage>
        <taxon>Eukaryota</taxon>
        <taxon>Fungi</taxon>
        <taxon>Dikarya</taxon>
        <taxon>Basidiomycota</taxon>
        <taxon>Agaricomycotina</taxon>
        <taxon>Agaricomycetes</taxon>
        <taxon>Agaricomycetidae</taxon>
        <taxon>Boletales</taxon>
        <taxon>Sclerodermatineae</taxon>
        <taxon>Pisolithaceae</taxon>
        <taxon>Pisolithus</taxon>
    </lineage>
</organism>
<reference evidence="2" key="2">
    <citation type="submission" date="2015-01" db="EMBL/GenBank/DDBJ databases">
        <title>Evolutionary Origins and Diversification of the Mycorrhizal Mutualists.</title>
        <authorList>
            <consortium name="DOE Joint Genome Institute"/>
            <consortium name="Mycorrhizal Genomics Consortium"/>
            <person name="Kohler A."/>
            <person name="Kuo A."/>
            <person name="Nagy L.G."/>
            <person name="Floudas D."/>
            <person name="Copeland A."/>
            <person name="Barry K.W."/>
            <person name="Cichocki N."/>
            <person name="Veneault-Fourrey C."/>
            <person name="LaButti K."/>
            <person name="Lindquist E.A."/>
            <person name="Lipzen A."/>
            <person name="Lundell T."/>
            <person name="Morin E."/>
            <person name="Murat C."/>
            <person name="Riley R."/>
            <person name="Ohm R."/>
            <person name="Sun H."/>
            <person name="Tunlid A."/>
            <person name="Henrissat B."/>
            <person name="Grigoriev I.V."/>
            <person name="Hibbett D.S."/>
            <person name="Martin F."/>
        </authorList>
    </citation>
    <scope>NUCLEOTIDE SEQUENCE [LARGE SCALE GENOMIC DNA]</scope>
    <source>
        <strain evidence="2">441</strain>
    </source>
</reference>
<dbReference type="EMBL" id="KN833730">
    <property type="protein sequence ID" value="KIK23125.1"/>
    <property type="molecule type" value="Genomic_DNA"/>
</dbReference>
<dbReference type="AlphaFoldDB" id="A0A0C9YE84"/>
<keyword evidence="2" id="KW-1185">Reference proteome</keyword>
<evidence type="ECO:0000313" key="2">
    <source>
        <dbReference type="Proteomes" id="UP000054018"/>
    </source>
</evidence>
<dbReference type="HOGENOM" id="CLU_2677841_0_0_1"/>
<name>A0A0C9YE84_9AGAM</name>